<protein>
    <recommendedName>
        <fullName evidence="2">Endonuclease/exonuclease/phosphatase domain-containing protein</fullName>
    </recommendedName>
</protein>
<feature type="region of interest" description="Disordered" evidence="1">
    <location>
        <begin position="318"/>
        <end position="337"/>
    </location>
</feature>
<dbReference type="InterPro" id="IPR050410">
    <property type="entry name" value="CCR4/nocturin_mRNA_transcr"/>
</dbReference>
<dbReference type="SUPFAM" id="SSF56219">
    <property type="entry name" value="DNase I-like"/>
    <property type="match status" value="1"/>
</dbReference>
<dbReference type="Proteomes" id="UP000001449">
    <property type="component" value="Chromosome 6"/>
</dbReference>
<dbReference type="InterPro" id="IPR005135">
    <property type="entry name" value="Endo/exonuclease/phosphatase"/>
</dbReference>
<dbReference type="PaxDb" id="35128-Thaps23277"/>
<dbReference type="PANTHER" id="PTHR12121">
    <property type="entry name" value="CARBON CATABOLITE REPRESSOR PROTEIN 4"/>
    <property type="match status" value="1"/>
</dbReference>
<feature type="region of interest" description="Disordered" evidence="1">
    <location>
        <begin position="423"/>
        <end position="453"/>
    </location>
</feature>
<sequence>MPDVSIAPTTTMSMPSSSSLTWVDRMQMMPLPGVVAEGDGSSVSDVSSNQASYINNDGTSRLEFNIASFNILAESYLSPRSHPGLPVEYTEVAFDTEKRQQLLVDTLGRFCSPSFTSDTMCTSSVSGTTNGVANPAFSTKWDIIALQELDLVEPTDPILPALSSWGYDVVRTNTDQRRDCCAIAFDRSKFRLVRYEVVRFDDLASMYPNNTAQNESNGNSATDSNRDGVTFHNIEPNKHKNKSNSTPSELTGIVRSFLRRNCAIVAHLESNDEIKQPLIVSSAHLYWHPGYEFVKLCQAKYLLDRVYSIATNEESCDIDSRDTTEGETTSKPTVICGDMNSKPGSIVHQLFTKSSVDARAVAPWHYFWDEEKSAKYEEEKEMKNYDDDRSDGQDAVVASDAINDLPTEFGRYCGVVDSGTNVTSDATTESRISNTTDPRFTSQQSTASSAEDIDAIDDNYSKLQATLAARRLNNHISPQDYQHSTVSSPVRYMLDYTLNRFTRWLRILGIDAALETEEEERERTRGSRICVVCNGNINRVETDEKKRAVFAEHGCPDLIESKENMEVFRCDGCNQGYWWDDRPSSSASRVFTQATKLLRLCLRGGVKIKDENTNNEAKRKEALGAFDFVDVERERQSNNTNNLDRTDLSVIEWLRDEKLPNPFQLCSAYALSDGVNAKSSQQQTVTRESLPFSNVTLEFVGLLDYVFFDSCQFEQVGRLKVPTSFREMNASGKNKGHLIPSNIWPSDHLAVGARLRLKRDAIPQREEEKQTSNANTNATTLPVQMSHAPRCACGCVPNILSMMEMAALRKKAREEAMKTNEAN</sequence>
<feature type="region of interest" description="Disordered" evidence="1">
    <location>
        <begin position="209"/>
        <end position="248"/>
    </location>
</feature>
<feature type="compositionally biased region" description="Polar residues" evidence="1">
    <location>
        <begin position="209"/>
        <end position="223"/>
    </location>
</feature>
<dbReference type="InterPro" id="IPR036691">
    <property type="entry name" value="Endo/exonu/phosph_ase_sf"/>
</dbReference>
<dbReference type="OMA" id="FLRRNCA"/>
<accession>B8C4H4</accession>
<evidence type="ECO:0000256" key="1">
    <source>
        <dbReference type="SAM" id="MobiDB-lite"/>
    </source>
</evidence>
<feature type="domain" description="Endonuclease/exonuclease/phosphatase" evidence="2">
    <location>
        <begin position="138"/>
        <end position="363"/>
    </location>
</feature>
<reference evidence="3 4" key="1">
    <citation type="journal article" date="2004" name="Science">
        <title>The genome of the diatom Thalassiosira pseudonana: ecology, evolution, and metabolism.</title>
        <authorList>
            <person name="Armbrust E.V."/>
            <person name="Berges J.A."/>
            <person name="Bowler C."/>
            <person name="Green B.R."/>
            <person name="Martinez D."/>
            <person name="Putnam N.H."/>
            <person name="Zhou S."/>
            <person name="Allen A.E."/>
            <person name="Apt K.E."/>
            <person name="Bechner M."/>
            <person name="Brzezinski M.A."/>
            <person name="Chaal B.K."/>
            <person name="Chiovitti A."/>
            <person name="Davis A.K."/>
            <person name="Demarest M.S."/>
            <person name="Detter J.C."/>
            <person name="Glavina T."/>
            <person name="Goodstein D."/>
            <person name="Hadi M.Z."/>
            <person name="Hellsten U."/>
            <person name="Hildebrand M."/>
            <person name="Jenkins B.D."/>
            <person name="Jurka J."/>
            <person name="Kapitonov V.V."/>
            <person name="Kroger N."/>
            <person name="Lau W.W."/>
            <person name="Lane T.W."/>
            <person name="Larimer F.W."/>
            <person name="Lippmeier J.C."/>
            <person name="Lucas S."/>
            <person name="Medina M."/>
            <person name="Montsant A."/>
            <person name="Obornik M."/>
            <person name="Parker M.S."/>
            <person name="Palenik B."/>
            <person name="Pazour G.J."/>
            <person name="Richardson P.M."/>
            <person name="Rynearson T.A."/>
            <person name="Saito M.A."/>
            <person name="Schwartz D.C."/>
            <person name="Thamatrakoln K."/>
            <person name="Valentin K."/>
            <person name="Vardi A."/>
            <person name="Wilkerson F.P."/>
            <person name="Rokhsar D.S."/>
        </authorList>
    </citation>
    <scope>NUCLEOTIDE SEQUENCE [LARGE SCALE GENOMIC DNA]</scope>
    <source>
        <strain evidence="3 4">CCMP1335</strain>
    </source>
</reference>
<evidence type="ECO:0000313" key="3">
    <source>
        <dbReference type="EMBL" id="EED91327.1"/>
    </source>
</evidence>
<keyword evidence="4" id="KW-1185">Reference proteome</keyword>
<dbReference type="InParanoid" id="B8C4H4"/>
<dbReference type="PANTHER" id="PTHR12121:SF34">
    <property type="entry name" value="PROTEIN ANGEL"/>
    <property type="match status" value="1"/>
</dbReference>
<feature type="compositionally biased region" description="Polar residues" evidence="1">
    <location>
        <begin position="423"/>
        <end position="446"/>
    </location>
</feature>
<proteinExistence type="predicted"/>
<dbReference type="EMBL" id="CM000643">
    <property type="protein sequence ID" value="EED91327.1"/>
    <property type="molecule type" value="Genomic_DNA"/>
</dbReference>
<organism evidence="3 4">
    <name type="scientific">Thalassiosira pseudonana</name>
    <name type="common">Marine diatom</name>
    <name type="synonym">Cyclotella nana</name>
    <dbReference type="NCBI Taxonomy" id="35128"/>
    <lineage>
        <taxon>Eukaryota</taxon>
        <taxon>Sar</taxon>
        <taxon>Stramenopiles</taxon>
        <taxon>Ochrophyta</taxon>
        <taxon>Bacillariophyta</taxon>
        <taxon>Coscinodiscophyceae</taxon>
        <taxon>Thalassiosirophycidae</taxon>
        <taxon>Thalassiosirales</taxon>
        <taxon>Thalassiosiraceae</taxon>
        <taxon>Thalassiosira</taxon>
    </lineage>
</organism>
<dbReference type="GO" id="GO:0003824">
    <property type="term" value="F:catalytic activity"/>
    <property type="evidence" value="ECO:0007669"/>
    <property type="project" value="InterPro"/>
</dbReference>
<dbReference type="eggNOG" id="KOG0620">
    <property type="taxonomic scope" value="Eukaryota"/>
</dbReference>
<name>B8C4H4_THAPS</name>
<dbReference type="GeneID" id="7444588"/>
<dbReference type="Gene3D" id="3.60.10.10">
    <property type="entry name" value="Endonuclease/exonuclease/phosphatase"/>
    <property type="match status" value="2"/>
</dbReference>
<dbReference type="RefSeq" id="XP_002291220.1">
    <property type="nucleotide sequence ID" value="XM_002291184.1"/>
</dbReference>
<dbReference type="AlphaFoldDB" id="B8C4H4"/>
<dbReference type="STRING" id="35128.B8C4H4"/>
<evidence type="ECO:0000313" key="4">
    <source>
        <dbReference type="Proteomes" id="UP000001449"/>
    </source>
</evidence>
<dbReference type="GO" id="GO:0003730">
    <property type="term" value="F:mRNA 3'-UTR binding"/>
    <property type="evidence" value="ECO:0000318"/>
    <property type="project" value="GO_Central"/>
</dbReference>
<dbReference type="KEGG" id="tps:THAPSDRAFT_23277"/>
<dbReference type="Pfam" id="PF03372">
    <property type="entry name" value="Exo_endo_phos"/>
    <property type="match status" value="1"/>
</dbReference>
<evidence type="ECO:0000259" key="2">
    <source>
        <dbReference type="Pfam" id="PF03372"/>
    </source>
</evidence>
<reference evidence="3 4" key="2">
    <citation type="journal article" date="2008" name="Nature">
        <title>The Phaeodactylum genome reveals the evolutionary history of diatom genomes.</title>
        <authorList>
            <person name="Bowler C."/>
            <person name="Allen A.E."/>
            <person name="Badger J.H."/>
            <person name="Grimwood J."/>
            <person name="Jabbari K."/>
            <person name="Kuo A."/>
            <person name="Maheswari U."/>
            <person name="Martens C."/>
            <person name="Maumus F."/>
            <person name="Otillar R.P."/>
            <person name="Rayko E."/>
            <person name="Salamov A."/>
            <person name="Vandepoele K."/>
            <person name="Beszteri B."/>
            <person name="Gruber A."/>
            <person name="Heijde M."/>
            <person name="Katinka M."/>
            <person name="Mock T."/>
            <person name="Valentin K."/>
            <person name="Verret F."/>
            <person name="Berges J.A."/>
            <person name="Brownlee C."/>
            <person name="Cadoret J.P."/>
            <person name="Chiovitti A."/>
            <person name="Choi C.J."/>
            <person name="Coesel S."/>
            <person name="De Martino A."/>
            <person name="Detter J.C."/>
            <person name="Durkin C."/>
            <person name="Falciatore A."/>
            <person name="Fournet J."/>
            <person name="Haruta M."/>
            <person name="Huysman M.J."/>
            <person name="Jenkins B.D."/>
            <person name="Jiroutova K."/>
            <person name="Jorgensen R.E."/>
            <person name="Joubert Y."/>
            <person name="Kaplan A."/>
            <person name="Kroger N."/>
            <person name="Kroth P.G."/>
            <person name="La Roche J."/>
            <person name="Lindquist E."/>
            <person name="Lommer M."/>
            <person name="Martin-Jezequel V."/>
            <person name="Lopez P.J."/>
            <person name="Lucas S."/>
            <person name="Mangogna M."/>
            <person name="McGinnis K."/>
            <person name="Medlin L.K."/>
            <person name="Montsant A."/>
            <person name="Oudot-Le Secq M.P."/>
            <person name="Napoli C."/>
            <person name="Obornik M."/>
            <person name="Parker M.S."/>
            <person name="Petit J.L."/>
            <person name="Porcel B.M."/>
            <person name="Poulsen N."/>
            <person name="Robison M."/>
            <person name="Rychlewski L."/>
            <person name="Rynearson T.A."/>
            <person name="Schmutz J."/>
            <person name="Shapiro H."/>
            <person name="Siaut M."/>
            <person name="Stanley M."/>
            <person name="Sussman M.R."/>
            <person name="Taylor A.R."/>
            <person name="Vardi A."/>
            <person name="von Dassow P."/>
            <person name="Vyverman W."/>
            <person name="Willis A."/>
            <person name="Wyrwicz L.S."/>
            <person name="Rokhsar D.S."/>
            <person name="Weissenbach J."/>
            <person name="Armbrust E.V."/>
            <person name="Green B.R."/>
            <person name="Van de Peer Y."/>
            <person name="Grigoriev I.V."/>
        </authorList>
    </citation>
    <scope>NUCLEOTIDE SEQUENCE [LARGE SCALE GENOMIC DNA]</scope>
    <source>
        <strain evidence="3 4">CCMP1335</strain>
    </source>
</reference>
<dbReference type="HOGENOM" id="CLU_345973_0_0_1"/>
<gene>
    <name evidence="3" type="ORF">THAPSDRAFT_23277</name>
</gene>